<proteinExistence type="predicted"/>
<gene>
    <name evidence="1" type="ORF">DCF19_06595</name>
</gene>
<dbReference type="AlphaFoldDB" id="A0A2W4WDY9"/>
<comment type="caution">
    <text evidence="1">The sequence shown here is derived from an EMBL/GenBank/DDBJ whole genome shotgun (WGS) entry which is preliminary data.</text>
</comment>
<name>A0A2W4WDY9_9CYAN</name>
<evidence type="ECO:0000313" key="1">
    <source>
        <dbReference type="EMBL" id="PZO42700.1"/>
    </source>
</evidence>
<sequence>MSSTNSENFKFNLSTHSIANLNDEDNEDRAYWLLKSPKERLIALEYLRQVMYGYDPNTSRLQRVFEIAKLPSS</sequence>
<reference evidence="1 2" key="2">
    <citation type="submission" date="2018-06" db="EMBL/GenBank/DDBJ databases">
        <title>Metagenomic assembly of (sub)arctic Cyanobacteria and their associated microbiome from non-axenic cultures.</title>
        <authorList>
            <person name="Baurain D."/>
        </authorList>
    </citation>
    <scope>NUCLEOTIDE SEQUENCE [LARGE SCALE GENOMIC DNA]</scope>
    <source>
        <strain evidence="1">ULC066bin1</strain>
    </source>
</reference>
<dbReference type="EMBL" id="QBML01000006">
    <property type="protein sequence ID" value="PZO42700.1"/>
    <property type="molecule type" value="Genomic_DNA"/>
</dbReference>
<protein>
    <submittedName>
        <fullName evidence="1">Uncharacterized protein</fullName>
    </submittedName>
</protein>
<reference evidence="1 2" key="1">
    <citation type="submission" date="2018-04" db="EMBL/GenBank/DDBJ databases">
        <authorList>
            <person name="Go L.Y."/>
            <person name="Mitchell J.A."/>
        </authorList>
    </citation>
    <scope>NUCLEOTIDE SEQUENCE [LARGE SCALE GENOMIC DNA]</scope>
    <source>
        <strain evidence="1">ULC066bin1</strain>
    </source>
</reference>
<dbReference type="Proteomes" id="UP000249467">
    <property type="component" value="Unassembled WGS sequence"/>
</dbReference>
<organism evidence="1 2">
    <name type="scientific">Pseudanabaena frigida</name>
    <dbReference type="NCBI Taxonomy" id="945775"/>
    <lineage>
        <taxon>Bacteria</taxon>
        <taxon>Bacillati</taxon>
        <taxon>Cyanobacteriota</taxon>
        <taxon>Cyanophyceae</taxon>
        <taxon>Pseudanabaenales</taxon>
        <taxon>Pseudanabaenaceae</taxon>
        <taxon>Pseudanabaena</taxon>
    </lineage>
</organism>
<evidence type="ECO:0000313" key="2">
    <source>
        <dbReference type="Proteomes" id="UP000249467"/>
    </source>
</evidence>
<accession>A0A2W4WDY9</accession>